<feature type="transmembrane region" description="Helical" evidence="1">
    <location>
        <begin position="29"/>
        <end position="50"/>
    </location>
</feature>
<name>A0ABT2Z118_9RHOB</name>
<keyword evidence="3" id="KW-1185">Reference proteome</keyword>
<keyword evidence="1" id="KW-1133">Transmembrane helix</keyword>
<sequence>MIIAAGFVLGALLGWMAARKRQGNRFDKVQYTLVYAIIFTILALFVTLFIDRMT</sequence>
<reference evidence="2 3" key="1">
    <citation type="submission" date="2022-10" db="EMBL/GenBank/DDBJ databases">
        <title>Defluviimonas sp. nov., isolated from ocean surface water.</title>
        <authorList>
            <person name="He W."/>
            <person name="Wang L."/>
            <person name="Zhang D.-F."/>
        </authorList>
    </citation>
    <scope>NUCLEOTIDE SEQUENCE [LARGE SCALE GENOMIC DNA]</scope>
    <source>
        <strain evidence="2 3">WL0075</strain>
    </source>
</reference>
<evidence type="ECO:0008006" key="4">
    <source>
        <dbReference type="Google" id="ProtNLM"/>
    </source>
</evidence>
<organism evidence="2 3">
    <name type="scientific">Albidovulum sediminicola</name>
    <dbReference type="NCBI Taxonomy" id="2984331"/>
    <lineage>
        <taxon>Bacteria</taxon>
        <taxon>Pseudomonadati</taxon>
        <taxon>Pseudomonadota</taxon>
        <taxon>Alphaproteobacteria</taxon>
        <taxon>Rhodobacterales</taxon>
        <taxon>Paracoccaceae</taxon>
        <taxon>Albidovulum</taxon>
    </lineage>
</organism>
<accession>A0ABT2Z118</accession>
<evidence type="ECO:0000313" key="3">
    <source>
        <dbReference type="Proteomes" id="UP001652503"/>
    </source>
</evidence>
<dbReference type="RefSeq" id="WP_263721227.1">
    <property type="nucleotide sequence ID" value="NZ_JAOWLA010000006.1"/>
</dbReference>
<dbReference type="Pfam" id="PF18898">
    <property type="entry name" value="DUF5654"/>
    <property type="match status" value="1"/>
</dbReference>
<evidence type="ECO:0000313" key="2">
    <source>
        <dbReference type="EMBL" id="MCV2864712.1"/>
    </source>
</evidence>
<proteinExistence type="predicted"/>
<dbReference type="EMBL" id="JAOWLA010000006">
    <property type="protein sequence ID" value="MCV2864712.1"/>
    <property type="molecule type" value="Genomic_DNA"/>
</dbReference>
<keyword evidence="1" id="KW-0812">Transmembrane</keyword>
<comment type="caution">
    <text evidence="2">The sequence shown here is derived from an EMBL/GenBank/DDBJ whole genome shotgun (WGS) entry which is preliminary data.</text>
</comment>
<keyword evidence="1" id="KW-0472">Membrane</keyword>
<dbReference type="Proteomes" id="UP001652503">
    <property type="component" value="Unassembled WGS sequence"/>
</dbReference>
<protein>
    <recommendedName>
        <fullName evidence="4">Acyltransferase</fullName>
    </recommendedName>
</protein>
<dbReference type="InterPro" id="IPR043713">
    <property type="entry name" value="DUF5654"/>
</dbReference>
<evidence type="ECO:0000256" key="1">
    <source>
        <dbReference type="SAM" id="Phobius"/>
    </source>
</evidence>
<gene>
    <name evidence="2" type="ORF">OE647_08170</name>
</gene>